<dbReference type="SMART" id="SM00280">
    <property type="entry name" value="KAZAL"/>
    <property type="match status" value="1"/>
</dbReference>
<feature type="signal peptide" evidence="1">
    <location>
        <begin position="1"/>
        <end position="24"/>
    </location>
</feature>
<dbReference type="SUPFAM" id="SSF100895">
    <property type="entry name" value="Kazal-type serine protease inhibitors"/>
    <property type="match status" value="1"/>
</dbReference>
<dbReference type="InterPro" id="IPR002350">
    <property type="entry name" value="Kazal_dom"/>
</dbReference>
<keyword evidence="1" id="KW-0732">Signal</keyword>
<dbReference type="CDD" id="cd00104">
    <property type="entry name" value="KAZAL_FS"/>
    <property type="match status" value="1"/>
</dbReference>
<dbReference type="ExpressionAtlas" id="C4XVH1">
    <property type="expression patterns" value="baseline and differential"/>
</dbReference>
<feature type="chain" id="PRO_5002946087" evidence="1">
    <location>
        <begin position="25"/>
        <end position="103"/>
    </location>
</feature>
<dbReference type="PROSITE" id="PS51465">
    <property type="entry name" value="KAZAL_2"/>
    <property type="match status" value="1"/>
</dbReference>
<dbReference type="InterPro" id="IPR036058">
    <property type="entry name" value="Kazal_dom_sf"/>
</dbReference>
<dbReference type="Pfam" id="PF00050">
    <property type="entry name" value="Kazal_1"/>
    <property type="match status" value="1"/>
</dbReference>
<dbReference type="Gene3D" id="3.30.60.30">
    <property type="match status" value="1"/>
</dbReference>
<accession>C4XVH1</accession>
<evidence type="ECO:0000256" key="1">
    <source>
        <dbReference type="SAM" id="SignalP"/>
    </source>
</evidence>
<dbReference type="OrthoDB" id="88467at2759"/>
<evidence type="ECO:0000259" key="2">
    <source>
        <dbReference type="PROSITE" id="PS51465"/>
    </source>
</evidence>
<dbReference type="PROSITE" id="PS00282">
    <property type="entry name" value="KAZAL_1"/>
    <property type="match status" value="1"/>
</dbReference>
<dbReference type="Bgee" id="FBgn0259964">
    <property type="expression patterns" value="Expressed in spermatid in male reproductive gland and 27 other cell types or tissues"/>
</dbReference>
<dbReference type="HOGENOM" id="CLU_169765_5_1_1"/>
<dbReference type="VEuPathDB" id="VectorBase:FBgn0259964"/>
<organism evidence="3">
    <name type="scientific">Drosophila melanogaster</name>
    <name type="common">Fruit fly</name>
    <dbReference type="NCBI Taxonomy" id="7227"/>
    <lineage>
        <taxon>Eukaryota</taxon>
        <taxon>Metazoa</taxon>
        <taxon>Ecdysozoa</taxon>
        <taxon>Arthropoda</taxon>
        <taxon>Hexapoda</taxon>
        <taxon>Insecta</taxon>
        <taxon>Pterygota</taxon>
        <taxon>Neoptera</taxon>
        <taxon>Endopterygota</taxon>
        <taxon>Diptera</taxon>
        <taxon>Brachycera</taxon>
        <taxon>Muscomorpha</taxon>
        <taxon>Ephydroidea</taxon>
        <taxon>Drosophilidae</taxon>
        <taxon>Drosophila</taxon>
        <taxon>Sophophora</taxon>
    </lineage>
</organism>
<evidence type="ECO:0000313" key="3">
    <source>
        <dbReference type="EMBL" id="ACR82500.1"/>
    </source>
</evidence>
<dbReference type="EMBL" id="BT088775">
    <property type="protein sequence ID" value="ACR82500.1"/>
    <property type="molecule type" value="mRNA"/>
</dbReference>
<sequence>STIAMRYLPFIAFFLFALLALSVGEEFCNCNLIYRPLCASNSKTYNNYCEFKCEVKRGSPITVVKWKQCNESAGKIKIDCQLPINLQLCKSIKSNRKDPIAIA</sequence>
<gene>
    <name evidence="3" type="primary">Sfp33A3-RA</name>
</gene>
<reference evidence="3" key="1">
    <citation type="submission" date="2009-06" db="EMBL/GenBank/DDBJ databases">
        <authorList>
            <person name="Carlson J."/>
            <person name="Booth B."/>
            <person name="Frise E."/>
            <person name="Park S."/>
            <person name="Wan K."/>
            <person name="Yu C."/>
            <person name="Celniker S."/>
        </authorList>
    </citation>
    <scope>NUCLEOTIDE SEQUENCE</scope>
</reference>
<proteinExistence type="evidence at transcript level"/>
<feature type="domain" description="Kazal-like" evidence="2">
    <location>
        <begin position="22"/>
        <end position="71"/>
    </location>
</feature>
<protein>
    <submittedName>
        <fullName evidence="3">IP03390p</fullName>
    </submittedName>
</protein>
<dbReference type="AlphaFoldDB" id="C4XVH1"/>
<feature type="non-terminal residue" evidence="3">
    <location>
        <position position="1"/>
    </location>
</feature>
<name>C4XVH1_DROME</name>